<dbReference type="AlphaFoldDB" id="A0A834P3A6"/>
<accession>A0A834P3A6</accession>
<organism evidence="2 3">
    <name type="scientific">Vespula pensylvanica</name>
    <name type="common">Western yellow jacket</name>
    <name type="synonym">Wasp</name>
    <dbReference type="NCBI Taxonomy" id="30213"/>
    <lineage>
        <taxon>Eukaryota</taxon>
        <taxon>Metazoa</taxon>
        <taxon>Ecdysozoa</taxon>
        <taxon>Arthropoda</taxon>
        <taxon>Hexapoda</taxon>
        <taxon>Insecta</taxon>
        <taxon>Pterygota</taxon>
        <taxon>Neoptera</taxon>
        <taxon>Endopterygota</taxon>
        <taxon>Hymenoptera</taxon>
        <taxon>Apocrita</taxon>
        <taxon>Aculeata</taxon>
        <taxon>Vespoidea</taxon>
        <taxon>Vespidae</taxon>
        <taxon>Vespinae</taxon>
        <taxon>Vespula</taxon>
    </lineage>
</organism>
<dbReference type="Proteomes" id="UP000600918">
    <property type="component" value="Unassembled WGS sequence"/>
</dbReference>
<keyword evidence="3" id="KW-1185">Reference proteome</keyword>
<comment type="caution">
    <text evidence="2">The sequence shown here is derived from an EMBL/GenBank/DDBJ whole genome shotgun (WGS) entry which is preliminary data.</text>
</comment>
<evidence type="ECO:0000313" key="3">
    <source>
        <dbReference type="Proteomes" id="UP000600918"/>
    </source>
</evidence>
<dbReference type="EMBL" id="JACSDY010000005">
    <property type="protein sequence ID" value="KAF7427050.1"/>
    <property type="molecule type" value="Genomic_DNA"/>
</dbReference>
<evidence type="ECO:0000313" key="2">
    <source>
        <dbReference type="EMBL" id="KAF7427050.1"/>
    </source>
</evidence>
<name>A0A834P3A6_VESPE</name>
<feature type="region of interest" description="Disordered" evidence="1">
    <location>
        <begin position="1"/>
        <end position="37"/>
    </location>
</feature>
<feature type="compositionally biased region" description="Basic residues" evidence="1">
    <location>
        <begin position="1"/>
        <end position="10"/>
    </location>
</feature>
<gene>
    <name evidence="2" type="ORF">H0235_006744</name>
</gene>
<evidence type="ECO:0000256" key="1">
    <source>
        <dbReference type="SAM" id="MobiDB-lite"/>
    </source>
</evidence>
<sequence>MILNKKHKGMSKATLERRAIFNQTPSPSKRRGGGRGYRAVRGVEKGEWGGGRGYRAVKGVEKEEWGGGKGYRAVRGVEKGEWGGGRGYRVSKESHLLTDFVKVARLLRKLIYEKSKMEYLMIFENHLENFGSSSIQI</sequence>
<protein>
    <submittedName>
        <fullName evidence="2">Uncharacterized protein</fullName>
    </submittedName>
</protein>
<reference evidence="2" key="1">
    <citation type="journal article" date="2020" name="G3 (Bethesda)">
        <title>High-Quality Assemblies for Three Invasive Social Wasps from the &lt;i&gt;Vespula&lt;/i&gt; Genus.</title>
        <authorList>
            <person name="Harrop T.W.R."/>
            <person name="Guhlin J."/>
            <person name="McLaughlin G.M."/>
            <person name="Permina E."/>
            <person name="Stockwell P."/>
            <person name="Gilligan J."/>
            <person name="Le Lec M.F."/>
            <person name="Gruber M.A.M."/>
            <person name="Quinn O."/>
            <person name="Lovegrove M."/>
            <person name="Duncan E.J."/>
            <person name="Remnant E.J."/>
            <person name="Van Eeckhoven J."/>
            <person name="Graham B."/>
            <person name="Knapp R.A."/>
            <person name="Langford K.W."/>
            <person name="Kronenberg Z."/>
            <person name="Press M.O."/>
            <person name="Eacker S.M."/>
            <person name="Wilson-Rankin E.E."/>
            <person name="Purcell J."/>
            <person name="Lester P.J."/>
            <person name="Dearden P.K."/>
        </authorList>
    </citation>
    <scope>NUCLEOTIDE SEQUENCE</scope>
    <source>
        <strain evidence="2">Volc-1</strain>
    </source>
</reference>
<proteinExistence type="predicted"/>